<dbReference type="PROSITE" id="PS01054">
    <property type="entry name" value="TRANSALDOLASE_1"/>
    <property type="match status" value="1"/>
</dbReference>
<evidence type="ECO:0000256" key="6">
    <source>
        <dbReference type="ARBA" id="ARBA00022679"/>
    </source>
</evidence>
<evidence type="ECO:0000256" key="8">
    <source>
        <dbReference type="ARBA" id="ARBA00023270"/>
    </source>
</evidence>
<accession>A0A6J6TA71</accession>
<comment type="pathway">
    <text evidence="3">Carbohydrate degradation; pentose phosphate pathway.</text>
</comment>
<comment type="subcellular location">
    <subcellularLocation>
        <location evidence="2">Cytoplasm</location>
    </subcellularLocation>
</comment>
<keyword evidence="5" id="KW-0963">Cytoplasm</keyword>
<dbReference type="PANTHER" id="PTHR10683:SF31">
    <property type="entry name" value="TRANSALDOLASE"/>
    <property type="match status" value="1"/>
</dbReference>
<dbReference type="PROSITE" id="PS00958">
    <property type="entry name" value="TRANSALDOLASE_2"/>
    <property type="match status" value="1"/>
</dbReference>
<sequence length="370" mass="38710">MSAPAPLRELTDMGVSIWLDDLDRHRLESGGLADLVATRCVRGVTTNPSIFEKAISSGAAAYAADITALAADGADTDTAIRRLTTDDVRAACDVLRAVWESSDHVDGRVSIEVDPRLADDTEATIAQALELWATVDRPNALIKIPATKAGLPAITAVIAAGVSVNVTLIFAVERYLEVVSAYEEGLRQAAANGHDLAAIHSVASFFVSRVDVAVDARLDAMGTDTAAALRGQAAIANARLAWAAHLASLSSPSWQALAGQGAHPQRPLWASTGVKDPAYADTRYVIDLAVDGCVNTMPEPTLDAVADHGLVIGDTVTGTAAESALVWHQLEGLGISEAVVCNELEVEGVAKFIAAWEQLRATVTKAMASS</sequence>
<dbReference type="InterPro" id="IPR004732">
    <property type="entry name" value="Transaldolase_2"/>
</dbReference>
<evidence type="ECO:0000256" key="3">
    <source>
        <dbReference type="ARBA" id="ARBA00004959"/>
    </source>
</evidence>
<dbReference type="InterPro" id="IPR001585">
    <property type="entry name" value="TAL/FSA"/>
</dbReference>
<dbReference type="GO" id="GO:0005975">
    <property type="term" value="P:carbohydrate metabolic process"/>
    <property type="evidence" value="ECO:0007669"/>
    <property type="project" value="InterPro"/>
</dbReference>
<dbReference type="CDD" id="cd00955">
    <property type="entry name" value="Transaldolase_like"/>
    <property type="match status" value="1"/>
</dbReference>
<evidence type="ECO:0000256" key="2">
    <source>
        <dbReference type="ARBA" id="ARBA00004496"/>
    </source>
</evidence>
<dbReference type="NCBIfam" id="NF002881">
    <property type="entry name" value="PRK03343.1"/>
    <property type="match status" value="1"/>
</dbReference>
<keyword evidence="8" id="KW-0704">Schiff base</keyword>
<organism evidence="10">
    <name type="scientific">freshwater metagenome</name>
    <dbReference type="NCBI Taxonomy" id="449393"/>
    <lineage>
        <taxon>unclassified sequences</taxon>
        <taxon>metagenomes</taxon>
        <taxon>ecological metagenomes</taxon>
    </lineage>
</organism>
<dbReference type="SUPFAM" id="SSF51569">
    <property type="entry name" value="Aldolase"/>
    <property type="match status" value="1"/>
</dbReference>
<name>A0A6J6TA71_9ZZZZ</name>
<dbReference type="UniPathway" id="UPA00115"/>
<dbReference type="HAMAP" id="MF_00493">
    <property type="entry name" value="Transaldolase_2"/>
    <property type="match status" value="1"/>
</dbReference>
<dbReference type="AlphaFoldDB" id="A0A6J6TA71"/>
<dbReference type="GO" id="GO:0005737">
    <property type="term" value="C:cytoplasm"/>
    <property type="evidence" value="ECO:0007669"/>
    <property type="project" value="UniProtKB-SubCell"/>
</dbReference>
<dbReference type="Pfam" id="PF00923">
    <property type="entry name" value="TAL_FSA"/>
    <property type="match status" value="1"/>
</dbReference>
<keyword evidence="6" id="KW-0808">Transferase</keyword>
<dbReference type="NCBIfam" id="TIGR00876">
    <property type="entry name" value="tal_mycobact"/>
    <property type="match status" value="1"/>
</dbReference>
<protein>
    <submittedName>
        <fullName evidence="10">Unannotated protein</fullName>
    </submittedName>
</protein>
<evidence type="ECO:0000256" key="1">
    <source>
        <dbReference type="ARBA" id="ARBA00003518"/>
    </source>
</evidence>
<evidence type="ECO:0000256" key="4">
    <source>
        <dbReference type="ARBA" id="ARBA00008426"/>
    </source>
</evidence>
<comment type="catalytic activity">
    <reaction evidence="9">
        <text>D-sedoheptulose 7-phosphate + D-glyceraldehyde 3-phosphate = D-erythrose 4-phosphate + beta-D-fructose 6-phosphate</text>
        <dbReference type="Rhea" id="RHEA:17053"/>
        <dbReference type="ChEBI" id="CHEBI:16897"/>
        <dbReference type="ChEBI" id="CHEBI:57483"/>
        <dbReference type="ChEBI" id="CHEBI:57634"/>
        <dbReference type="ChEBI" id="CHEBI:59776"/>
        <dbReference type="EC" id="2.2.1.2"/>
    </reaction>
</comment>
<dbReference type="InterPro" id="IPR013785">
    <property type="entry name" value="Aldolase_TIM"/>
</dbReference>
<proteinExistence type="inferred from homology"/>
<comment type="similarity">
    <text evidence="4">Belongs to the transaldolase family. Type 2 subfamily.</text>
</comment>
<dbReference type="PANTHER" id="PTHR10683">
    <property type="entry name" value="TRANSALDOLASE"/>
    <property type="match status" value="1"/>
</dbReference>
<comment type="function">
    <text evidence="1">Transaldolase is important for the balance of metabolites in the pentose-phosphate pathway.</text>
</comment>
<evidence type="ECO:0000256" key="7">
    <source>
        <dbReference type="ARBA" id="ARBA00023126"/>
    </source>
</evidence>
<dbReference type="InterPro" id="IPR018225">
    <property type="entry name" value="Transaldolase_AS"/>
</dbReference>
<evidence type="ECO:0000313" key="10">
    <source>
        <dbReference type="EMBL" id="CAB4743199.1"/>
    </source>
</evidence>
<dbReference type="EMBL" id="CAEZYW010000123">
    <property type="protein sequence ID" value="CAB4743199.1"/>
    <property type="molecule type" value="Genomic_DNA"/>
</dbReference>
<gene>
    <name evidence="10" type="ORF">UFOPK2786_00892</name>
</gene>
<evidence type="ECO:0000256" key="5">
    <source>
        <dbReference type="ARBA" id="ARBA00022490"/>
    </source>
</evidence>
<keyword evidence="7" id="KW-0570">Pentose shunt</keyword>
<evidence type="ECO:0000256" key="9">
    <source>
        <dbReference type="ARBA" id="ARBA00048810"/>
    </source>
</evidence>
<dbReference type="GO" id="GO:0006098">
    <property type="term" value="P:pentose-phosphate shunt"/>
    <property type="evidence" value="ECO:0007669"/>
    <property type="project" value="UniProtKB-UniPathway"/>
</dbReference>
<dbReference type="Gene3D" id="3.20.20.70">
    <property type="entry name" value="Aldolase class I"/>
    <property type="match status" value="1"/>
</dbReference>
<dbReference type="PIRSF" id="PIRSF036915">
    <property type="entry name" value="Trnald_Bac_Plnt"/>
    <property type="match status" value="1"/>
</dbReference>
<dbReference type="GO" id="GO:0004801">
    <property type="term" value="F:transaldolase activity"/>
    <property type="evidence" value="ECO:0007669"/>
    <property type="project" value="UniProtKB-EC"/>
</dbReference>
<reference evidence="10" key="1">
    <citation type="submission" date="2020-05" db="EMBL/GenBank/DDBJ databases">
        <authorList>
            <person name="Chiriac C."/>
            <person name="Salcher M."/>
            <person name="Ghai R."/>
            <person name="Kavagutti S V."/>
        </authorList>
    </citation>
    <scope>NUCLEOTIDE SEQUENCE</scope>
</reference>